<feature type="compositionally biased region" description="Low complexity" evidence="5">
    <location>
        <begin position="134"/>
        <end position="143"/>
    </location>
</feature>
<protein>
    <recommendedName>
        <fullName evidence="9">Leucine-rich repeat-containing N-terminal plant-type domain-containing protein</fullName>
    </recommendedName>
</protein>
<evidence type="ECO:0000256" key="4">
    <source>
        <dbReference type="ARBA" id="ARBA00022737"/>
    </source>
</evidence>
<feature type="compositionally biased region" description="Low complexity" evidence="5">
    <location>
        <begin position="237"/>
        <end position="253"/>
    </location>
</feature>
<accession>A0AAD2JMA6</accession>
<dbReference type="GO" id="GO:0005886">
    <property type="term" value="C:plasma membrane"/>
    <property type="evidence" value="ECO:0007669"/>
    <property type="project" value="UniProtKB-SubCell"/>
</dbReference>
<comment type="subcellular location">
    <subcellularLocation>
        <location evidence="1">Cell membrane</location>
    </subcellularLocation>
</comment>
<dbReference type="Gene3D" id="3.80.10.10">
    <property type="entry name" value="Ribonuclease Inhibitor"/>
    <property type="match status" value="3"/>
</dbReference>
<name>A0AAD2JMA6_9STRA</name>
<feature type="region of interest" description="Disordered" evidence="5">
    <location>
        <begin position="198"/>
        <end position="283"/>
    </location>
</feature>
<gene>
    <name evidence="7" type="ORF">CYCCA115_LOCUS20532</name>
</gene>
<feature type="compositionally biased region" description="Low complexity" evidence="5">
    <location>
        <begin position="111"/>
        <end position="120"/>
    </location>
</feature>
<dbReference type="InterPro" id="IPR032675">
    <property type="entry name" value="LRR_dom_sf"/>
</dbReference>
<evidence type="ECO:0000256" key="5">
    <source>
        <dbReference type="SAM" id="MobiDB-lite"/>
    </source>
</evidence>
<dbReference type="PANTHER" id="PTHR48054:SF82">
    <property type="entry name" value="LRR RECEPTOR-LIKE SERINE_THREONINE-PROTEIN KINASE FLS2"/>
    <property type="match status" value="1"/>
</dbReference>
<reference evidence="7" key="1">
    <citation type="submission" date="2023-08" db="EMBL/GenBank/DDBJ databases">
        <authorList>
            <person name="Audoor S."/>
            <person name="Bilcke G."/>
        </authorList>
    </citation>
    <scope>NUCLEOTIDE SEQUENCE</scope>
</reference>
<dbReference type="SUPFAM" id="SSF52058">
    <property type="entry name" value="L domain-like"/>
    <property type="match status" value="1"/>
</dbReference>
<evidence type="ECO:0000313" key="8">
    <source>
        <dbReference type="Proteomes" id="UP001295423"/>
    </source>
</evidence>
<organism evidence="7 8">
    <name type="scientific">Cylindrotheca closterium</name>
    <dbReference type="NCBI Taxonomy" id="2856"/>
    <lineage>
        <taxon>Eukaryota</taxon>
        <taxon>Sar</taxon>
        <taxon>Stramenopiles</taxon>
        <taxon>Ochrophyta</taxon>
        <taxon>Bacillariophyta</taxon>
        <taxon>Bacillariophyceae</taxon>
        <taxon>Bacillariophycidae</taxon>
        <taxon>Bacillariales</taxon>
        <taxon>Bacillariaceae</taxon>
        <taxon>Cylindrotheca</taxon>
    </lineage>
</organism>
<feature type="region of interest" description="Disordered" evidence="5">
    <location>
        <begin position="1"/>
        <end position="151"/>
    </location>
</feature>
<dbReference type="AlphaFoldDB" id="A0AAD2JMA6"/>
<dbReference type="InterPro" id="IPR001611">
    <property type="entry name" value="Leu-rich_rpt"/>
</dbReference>
<keyword evidence="8" id="KW-1185">Reference proteome</keyword>
<evidence type="ECO:0000256" key="3">
    <source>
        <dbReference type="ARBA" id="ARBA00022614"/>
    </source>
</evidence>
<keyword evidence="3" id="KW-0433">Leucine-rich repeat</keyword>
<dbReference type="InterPro" id="IPR052592">
    <property type="entry name" value="LRR-RLK"/>
</dbReference>
<dbReference type="Proteomes" id="UP001295423">
    <property type="component" value="Unassembled WGS sequence"/>
</dbReference>
<comment type="caution">
    <text evidence="7">The sequence shown here is derived from an EMBL/GenBank/DDBJ whole genome shotgun (WGS) entry which is preliminary data.</text>
</comment>
<dbReference type="EMBL" id="CAKOGP040002180">
    <property type="protein sequence ID" value="CAJ1964233.1"/>
    <property type="molecule type" value="Genomic_DNA"/>
</dbReference>
<sequence>MSQPEWMTKYNEIGQKGEEGVTTIEGDGAIATSEVAPKRDSLNESASDMAKLDVGGEDEAAAPAPAPPAPAPKPKTGGFLFGGGGAEKKEEEPKEEEAAEINSTDDDDDAAAMFASAANDPPAPAPAAEEDDAAAMFANAAGPAPAPAAEDDDAAAMFASASGDAPAPAPAAEDDDAAAMFANAGTGGDSNDEVIEEEVDDDGIEEEVVGEGGDDKKAIEDWRRQRGEEPGEEGDATDAAAAYASADASATETEATREYPESPPIDENDNWVPQSQSTEEVMVDDDGNEIIEEDYIVDEDGNEILEEGAVFVDEDGNEIIEEVDQSPMEEEVVEEEDKVEDRDLSRDLDIKETKEPVDLEAQRDLLYKTPQKDMSFMSKLLPCFVCIAIIVAALLVAILVFEVDVDDRNELTESPTPAFLPLGPTNIGIIDVAETTPLSAVTGDCNIGAFQQPHVIDQCACGPTINKIAPDVLARYETLVPWVRTMFDDWEESASSCSPRNQALVWFSTGVNLGGEISDTRRKDRYLSGLLYIQQQGQGWNKKMNWLTEESLCNWEGVFCDDEESVIGIDVQDNNLKNQLTNGIGMYDFLEFVSFRRNQLNGTIPQELFASSTLKSIDLYDNSFFGEIPSFDNDIPLETLHVGKNSLSGRIYESIGNAKSLKRLDLSHNTLNGEIPMVLFDLALEELDINSNLLTGTIHTELGTVTTLTELNIGGNPFTGSLPLEIGSLTNLQEFVVKDAPNIDGRIPASFGLALRNLIKVVISGTSINGNVPETFGSIRGLEHMEFSKNRLRGDLSPEFGNLSNLKVMDLFDNDIVGSIPTEFGQLTNLEALLLEDNMITGEIPSQLSNMGNLKQLTLQGNNMSGRSPDGVCALRGSGLNVFVVDCPIRVGDSFTGVVCDTPECCTSCRF</sequence>
<feature type="transmembrane region" description="Helical" evidence="6">
    <location>
        <begin position="380"/>
        <end position="401"/>
    </location>
</feature>
<proteinExistence type="predicted"/>
<dbReference type="PANTHER" id="PTHR48054">
    <property type="entry name" value="RECEPTOR KINASE-LIKE PROTEIN XA21"/>
    <property type="match status" value="1"/>
</dbReference>
<keyword evidence="6" id="KW-0812">Transmembrane</keyword>
<dbReference type="FunFam" id="3.80.10.10:FF:000041">
    <property type="entry name" value="LRR receptor-like serine/threonine-protein kinase ERECTA"/>
    <property type="match status" value="1"/>
</dbReference>
<dbReference type="FunFam" id="3.80.10.10:FF:000383">
    <property type="entry name" value="Leucine-rich repeat receptor protein kinase EMS1"/>
    <property type="match status" value="1"/>
</dbReference>
<dbReference type="Pfam" id="PF00560">
    <property type="entry name" value="LRR_1"/>
    <property type="match status" value="4"/>
</dbReference>
<evidence type="ECO:0008006" key="9">
    <source>
        <dbReference type="Google" id="ProtNLM"/>
    </source>
</evidence>
<keyword evidence="6" id="KW-1133">Transmembrane helix</keyword>
<evidence type="ECO:0000256" key="2">
    <source>
        <dbReference type="ARBA" id="ARBA00022475"/>
    </source>
</evidence>
<feature type="compositionally biased region" description="Acidic residues" evidence="5">
    <location>
        <begin position="93"/>
        <end position="110"/>
    </location>
</feature>
<feature type="compositionally biased region" description="Basic and acidic residues" evidence="5">
    <location>
        <begin position="213"/>
        <end position="229"/>
    </location>
</feature>
<keyword evidence="4" id="KW-0677">Repeat</keyword>
<feature type="compositionally biased region" description="Acidic residues" evidence="5">
    <location>
        <begin position="198"/>
        <end position="209"/>
    </location>
</feature>
<keyword evidence="2" id="KW-1003">Cell membrane</keyword>
<feature type="compositionally biased region" description="Pro residues" evidence="5">
    <location>
        <begin position="64"/>
        <end position="73"/>
    </location>
</feature>
<keyword evidence="6" id="KW-0472">Membrane</keyword>
<evidence type="ECO:0000256" key="6">
    <source>
        <dbReference type="SAM" id="Phobius"/>
    </source>
</evidence>
<evidence type="ECO:0000313" key="7">
    <source>
        <dbReference type="EMBL" id="CAJ1964233.1"/>
    </source>
</evidence>
<evidence type="ECO:0000256" key="1">
    <source>
        <dbReference type="ARBA" id="ARBA00004236"/>
    </source>
</evidence>